<dbReference type="AlphaFoldDB" id="A0ABD5V698"/>
<dbReference type="RefSeq" id="WP_340602959.1">
    <property type="nucleotide sequence ID" value="NZ_JBBMXV010000001.1"/>
</dbReference>
<dbReference type="InterPro" id="IPR014729">
    <property type="entry name" value="Rossmann-like_a/b/a_fold"/>
</dbReference>
<keyword evidence="4" id="KW-1185">Reference proteome</keyword>
<dbReference type="CDD" id="cd00293">
    <property type="entry name" value="USP-like"/>
    <property type="match status" value="1"/>
</dbReference>
<accession>A0ABD5V698</accession>
<sequence>MYDSVLIPTDGSEMIDTTLEHGLRIARDHGATVHALYVVDSRVARAAEDARESVEESLRAEGEEAIDHVVARAEEEGLEAVGEVRSGTPQKEIVEYAEEAGIGLIAIGTHGKSPREKLLSMGSVTERVVDNAPVPVLVVRDPDQP</sequence>
<reference evidence="3 4" key="1">
    <citation type="journal article" date="2019" name="Int. J. Syst. Evol. Microbiol.">
        <title>The Global Catalogue of Microorganisms (GCM) 10K type strain sequencing project: providing services to taxonomists for standard genome sequencing and annotation.</title>
        <authorList>
            <consortium name="The Broad Institute Genomics Platform"/>
            <consortium name="The Broad Institute Genome Sequencing Center for Infectious Disease"/>
            <person name="Wu L."/>
            <person name="Ma J."/>
        </authorList>
    </citation>
    <scope>NUCLEOTIDE SEQUENCE [LARGE SCALE GENOMIC DNA]</scope>
    <source>
        <strain evidence="3 4">CGMCC 1.3240</strain>
    </source>
</reference>
<protein>
    <submittedName>
        <fullName evidence="3">Universal stress protein</fullName>
    </submittedName>
</protein>
<evidence type="ECO:0000313" key="4">
    <source>
        <dbReference type="Proteomes" id="UP001596312"/>
    </source>
</evidence>
<comment type="similarity">
    <text evidence="1">Belongs to the universal stress protein A family.</text>
</comment>
<comment type="caution">
    <text evidence="3">The sequence shown here is derived from an EMBL/GenBank/DDBJ whole genome shotgun (WGS) entry which is preliminary data.</text>
</comment>
<evidence type="ECO:0000259" key="2">
    <source>
        <dbReference type="Pfam" id="PF00582"/>
    </source>
</evidence>
<dbReference type="PANTHER" id="PTHR46268">
    <property type="entry name" value="STRESS RESPONSE PROTEIN NHAX"/>
    <property type="match status" value="1"/>
</dbReference>
<dbReference type="InterPro" id="IPR006016">
    <property type="entry name" value="UspA"/>
</dbReference>
<dbReference type="EMBL" id="JBHSXQ010000001">
    <property type="protein sequence ID" value="MFC6904454.1"/>
    <property type="molecule type" value="Genomic_DNA"/>
</dbReference>
<gene>
    <name evidence="3" type="ORF">ACFQGH_04505</name>
</gene>
<proteinExistence type="inferred from homology"/>
<dbReference type="Gene3D" id="3.40.50.620">
    <property type="entry name" value="HUPs"/>
    <property type="match status" value="1"/>
</dbReference>
<dbReference type="SUPFAM" id="SSF52402">
    <property type="entry name" value="Adenine nucleotide alpha hydrolases-like"/>
    <property type="match status" value="1"/>
</dbReference>
<dbReference type="Pfam" id="PF00582">
    <property type="entry name" value="Usp"/>
    <property type="match status" value="1"/>
</dbReference>
<evidence type="ECO:0000256" key="1">
    <source>
        <dbReference type="ARBA" id="ARBA00008791"/>
    </source>
</evidence>
<dbReference type="InterPro" id="IPR006015">
    <property type="entry name" value="Universal_stress_UspA"/>
</dbReference>
<dbReference type="PANTHER" id="PTHR46268:SF6">
    <property type="entry name" value="UNIVERSAL STRESS PROTEIN UP12"/>
    <property type="match status" value="1"/>
</dbReference>
<evidence type="ECO:0000313" key="3">
    <source>
        <dbReference type="EMBL" id="MFC6904454.1"/>
    </source>
</evidence>
<feature type="domain" description="UspA" evidence="2">
    <location>
        <begin position="1"/>
        <end position="140"/>
    </location>
</feature>
<organism evidence="3 4">
    <name type="scientific">Halalkalicoccus tibetensis</name>
    <dbReference type="NCBI Taxonomy" id="175632"/>
    <lineage>
        <taxon>Archaea</taxon>
        <taxon>Methanobacteriati</taxon>
        <taxon>Methanobacteriota</taxon>
        <taxon>Stenosarchaea group</taxon>
        <taxon>Halobacteria</taxon>
        <taxon>Halobacteriales</taxon>
        <taxon>Halococcaceae</taxon>
        <taxon>Halalkalicoccus</taxon>
    </lineage>
</organism>
<name>A0ABD5V698_9EURY</name>
<dbReference type="Proteomes" id="UP001596312">
    <property type="component" value="Unassembled WGS sequence"/>
</dbReference>
<dbReference type="PRINTS" id="PR01438">
    <property type="entry name" value="UNVRSLSTRESS"/>
</dbReference>